<dbReference type="PRINTS" id="PR01011">
    <property type="entry name" value="GLUTPROXDASE"/>
</dbReference>
<dbReference type="CDD" id="cd00340">
    <property type="entry name" value="GSH_Peroxidase"/>
    <property type="match status" value="1"/>
</dbReference>
<dbReference type="Proteomes" id="UP000262195">
    <property type="component" value="Unassembled WGS sequence"/>
</dbReference>
<organism evidence="6 7">
    <name type="scientific">Bavariicoccus seileri</name>
    <dbReference type="NCBI Taxonomy" id="549685"/>
    <lineage>
        <taxon>Bacteria</taxon>
        <taxon>Bacillati</taxon>
        <taxon>Bacillota</taxon>
        <taxon>Bacilli</taxon>
        <taxon>Lactobacillales</taxon>
        <taxon>Enterococcaceae</taxon>
        <taxon>Bavariicoccus</taxon>
    </lineage>
</organism>
<feature type="active site" evidence="4">
    <location>
        <position position="35"/>
    </location>
</feature>
<dbReference type="InterPro" id="IPR029760">
    <property type="entry name" value="GPX_CS"/>
</dbReference>
<evidence type="ECO:0000313" key="6">
    <source>
        <dbReference type="EMBL" id="HCS93710.1"/>
    </source>
</evidence>
<evidence type="ECO:0000256" key="1">
    <source>
        <dbReference type="ARBA" id="ARBA00006926"/>
    </source>
</evidence>
<keyword evidence="2 5" id="KW-0575">Peroxidase</keyword>
<evidence type="ECO:0000256" key="2">
    <source>
        <dbReference type="ARBA" id="ARBA00022559"/>
    </source>
</evidence>
<comment type="similarity">
    <text evidence="1 5">Belongs to the glutathione peroxidase family.</text>
</comment>
<evidence type="ECO:0000256" key="3">
    <source>
        <dbReference type="ARBA" id="ARBA00023002"/>
    </source>
</evidence>
<evidence type="ECO:0000256" key="4">
    <source>
        <dbReference type="PIRSR" id="PIRSR000303-1"/>
    </source>
</evidence>
<dbReference type="EMBL" id="DQHO01000019">
    <property type="protein sequence ID" value="HCS93710.1"/>
    <property type="molecule type" value="Genomic_DNA"/>
</dbReference>
<dbReference type="GO" id="GO:0034599">
    <property type="term" value="P:cellular response to oxidative stress"/>
    <property type="evidence" value="ECO:0007669"/>
    <property type="project" value="TreeGrafter"/>
</dbReference>
<comment type="caution">
    <text evidence="6">The sequence shown here is derived from an EMBL/GenBank/DDBJ whole genome shotgun (WGS) entry which is preliminary data.</text>
</comment>
<dbReference type="InterPro" id="IPR036249">
    <property type="entry name" value="Thioredoxin-like_sf"/>
</dbReference>
<reference evidence="6 7" key="1">
    <citation type="journal article" date="2018" name="Nat. Biotechnol.">
        <title>A standardized bacterial taxonomy based on genome phylogeny substantially revises the tree of life.</title>
        <authorList>
            <person name="Parks D.H."/>
            <person name="Chuvochina M."/>
            <person name="Waite D.W."/>
            <person name="Rinke C."/>
            <person name="Skarshewski A."/>
            <person name="Chaumeil P.A."/>
            <person name="Hugenholtz P."/>
        </authorList>
    </citation>
    <scope>NUCLEOTIDE SEQUENCE [LARGE SCALE GENOMIC DNA]</scope>
    <source>
        <strain evidence="6">UBA11306</strain>
    </source>
</reference>
<dbReference type="PROSITE" id="PS00763">
    <property type="entry name" value="GLUTATHIONE_PEROXID_2"/>
    <property type="match status" value="1"/>
</dbReference>
<dbReference type="PIRSF" id="PIRSF000303">
    <property type="entry name" value="Glutathion_perox"/>
    <property type="match status" value="1"/>
</dbReference>
<dbReference type="PANTHER" id="PTHR11592:SF78">
    <property type="entry name" value="GLUTATHIONE PEROXIDASE"/>
    <property type="match status" value="1"/>
</dbReference>
<gene>
    <name evidence="6" type="ORF">DIW15_03235</name>
</gene>
<accession>A0A3D4S4Q5</accession>
<dbReference type="SUPFAM" id="SSF52833">
    <property type="entry name" value="Thioredoxin-like"/>
    <property type="match status" value="1"/>
</dbReference>
<keyword evidence="3 5" id="KW-0560">Oxidoreductase</keyword>
<evidence type="ECO:0000256" key="5">
    <source>
        <dbReference type="RuleBase" id="RU000499"/>
    </source>
</evidence>
<dbReference type="Gene3D" id="3.40.30.10">
    <property type="entry name" value="Glutaredoxin"/>
    <property type="match status" value="1"/>
</dbReference>
<dbReference type="STRING" id="1121105.GCA_000421665_01667"/>
<dbReference type="GO" id="GO:0004601">
    <property type="term" value="F:peroxidase activity"/>
    <property type="evidence" value="ECO:0007669"/>
    <property type="project" value="UniProtKB-KW"/>
</dbReference>
<dbReference type="AlphaFoldDB" id="A0A3D4S4Q5"/>
<name>A0A3D4S4Q5_9ENTE</name>
<dbReference type="Pfam" id="PF00255">
    <property type="entry name" value="GSHPx"/>
    <property type="match status" value="1"/>
</dbReference>
<dbReference type="PROSITE" id="PS51355">
    <property type="entry name" value="GLUTATHIONE_PEROXID_3"/>
    <property type="match status" value="1"/>
</dbReference>
<dbReference type="PANTHER" id="PTHR11592">
    <property type="entry name" value="GLUTATHIONE PEROXIDASE"/>
    <property type="match status" value="1"/>
</dbReference>
<protein>
    <recommendedName>
        <fullName evidence="5">Glutathione peroxidase</fullName>
    </recommendedName>
</protein>
<proteinExistence type="inferred from homology"/>
<dbReference type="InterPro" id="IPR000889">
    <property type="entry name" value="Glutathione_peroxidase"/>
</dbReference>
<sequence length="161" mass="18278">MSIYDIEVKPIDSKPTTLKHYEGEVLVIVNTATKCGLAGQFKELEELYQTYKDRGLVVLGFPSNQFKQELSSGDEASTACRTTYGVTFPMHEIEPVNGPDANPLFSYLKSHSKGFLGEAIKWNFTKFLVSRDSQEIIRYASTQNPEKMIPDIERLLARREH</sequence>
<evidence type="ECO:0000313" key="7">
    <source>
        <dbReference type="Proteomes" id="UP000262195"/>
    </source>
</evidence>